<name>A0A182PN66_9DIPT</name>
<evidence type="ECO:0000256" key="6">
    <source>
        <dbReference type="ARBA" id="ARBA00024195"/>
    </source>
</evidence>
<organism evidence="10 11">
    <name type="scientific">Anopheles epiroticus</name>
    <dbReference type="NCBI Taxonomy" id="199890"/>
    <lineage>
        <taxon>Eukaryota</taxon>
        <taxon>Metazoa</taxon>
        <taxon>Ecdysozoa</taxon>
        <taxon>Arthropoda</taxon>
        <taxon>Hexapoda</taxon>
        <taxon>Insecta</taxon>
        <taxon>Pterygota</taxon>
        <taxon>Neoptera</taxon>
        <taxon>Endopterygota</taxon>
        <taxon>Diptera</taxon>
        <taxon>Nematocera</taxon>
        <taxon>Culicoidea</taxon>
        <taxon>Culicidae</taxon>
        <taxon>Anophelinae</taxon>
        <taxon>Anopheles</taxon>
    </lineage>
</organism>
<protein>
    <recommendedName>
        <fullName evidence="9">Peptidase S1 domain-containing protein</fullName>
    </recommendedName>
</protein>
<dbReference type="SUPFAM" id="SSF50494">
    <property type="entry name" value="Trypsin-like serine proteases"/>
    <property type="match status" value="1"/>
</dbReference>
<dbReference type="Gene3D" id="2.40.10.10">
    <property type="entry name" value="Trypsin-like serine proteases"/>
    <property type="match status" value="1"/>
</dbReference>
<feature type="chain" id="PRO_5008131555" description="Peptidase S1 domain-containing protein" evidence="8">
    <location>
        <begin position="22"/>
        <end position="283"/>
    </location>
</feature>
<proteinExistence type="inferred from homology"/>
<dbReference type="AlphaFoldDB" id="A0A182PN66"/>
<keyword evidence="5" id="KW-1015">Disulfide bond</keyword>
<dbReference type="FunFam" id="2.40.10.10:FF:000034">
    <property type="entry name" value="Eupolytin"/>
    <property type="match status" value="1"/>
</dbReference>
<sequence>MKSVSIICVSLLVLSIGNVLANRSSETENEVANASEETTPGPKQLGANNSSYSGRIINGQTGDISSFPYTVRLRVTNGSRRSVCGATIITWWHAFTAAHCVYNNPNPAGITLQGGSTSQYRGGVFFYASKILIHPNYDPQTYDYDAAIIEVENTFQGYTNVAPVPLQNEEVPVGTSCTAAGWGLIDFDTQTSPENLQYAQFQVVSQQQCSSAYGYVSPQVICVYRGNGVDMCKGDSGGPLVCNGKLTGATSFGGRGCRARSPAGFTKVMASSIRQFILENAGI</sequence>
<evidence type="ECO:0000313" key="10">
    <source>
        <dbReference type="EnsemblMetazoa" id="AEPI008390-PA"/>
    </source>
</evidence>
<keyword evidence="11" id="KW-1185">Reference proteome</keyword>
<keyword evidence="8" id="KW-0732">Signal</keyword>
<feature type="domain" description="Peptidase S1" evidence="9">
    <location>
        <begin position="56"/>
        <end position="282"/>
    </location>
</feature>
<dbReference type="EnsemblMetazoa" id="AEPI008390-RA">
    <property type="protein sequence ID" value="AEPI008390-PA"/>
    <property type="gene ID" value="AEPI008390"/>
</dbReference>
<dbReference type="GO" id="GO:0006508">
    <property type="term" value="P:proteolysis"/>
    <property type="evidence" value="ECO:0007669"/>
    <property type="project" value="UniProtKB-KW"/>
</dbReference>
<evidence type="ECO:0000256" key="8">
    <source>
        <dbReference type="SAM" id="SignalP"/>
    </source>
</evidence>
<dbReference type="Proteomes" id="UP000075885">
    <property type="component" value="Unassembled WGS sequence"/>
</dbReference>
<feature type="region of interest" description="Disordered" evidence="7">
    <location>
        <begin position="28"/>
        <end position="47"/>
    </location>
</feature>
<evidence type="ECO:0000256" key="4">
    <source>
        <dbReference type="ARBA" id="ARBA00022825"/>
    </source>
</evidence>
<dbReference type="VEuPathDB" id="VectorBase:AEPI008390"/>
<dbReference type="Pfam" id="PF00089">
    <property type="entry name" value="Trypsin"/>
    <property type="match status" value="1"/>
</dbReference>
<dbReference type="CDD" id="cd00190">
    <property type="entry name" value="Tryp_SPc"/>
    <property type="match status" value="1"/>
</dbReference>
<keyword evidence="3" id="KW-0378">Hydrolase</keyword>
<dbReference type="InterPro" id="IPR001254">
    <property type="entry name" value="Trypsin_dom"/>
</dbReference>
<dbReference type="InterPro" id="IPR043504">
    <property type="entry name" value="Peptidase_S1_PA_chymotrypsin"/>
</dbReference>
<feature type="signal peptide" evidence="8">
    <location>
        <begin position="1"/>
        <end position="21"/>
    </location>
</feature>
<evidence type="ECO:0000259" key="9">
    <source>
        <dbReference type="PROSITE" id="PS50240"/>
    </source>
</evidence>
<evidence type="ECO:0000256" key="5">
    <source>
        <dbReference type="ARBA" id="ARBA00023157"/>
    </source>
</evidence>
<evidence type="ECO:0000256" key="1">
    <source>
        <dbReference type="ARBA" id="ARBA00022670"/>
    </source>
</evidence>
<dbReference type="PANTHER" id="PTHR24276:SF96">
    <property type="entry name" value="PEPTIDASE S1 DOMAIN-CONTAINING PROTEIN"/>
    <property type="match status" value="1"/>
</dbReference>
<dbReference type="InterPro" id="IPR050430">
    <property type="entry name" value="Peptidase_S1"/>
</dbReference>
<dbReference type="PRINTS" id="PR00722">
    <property type="entry name" value="CHYMOTRYPSIN"/>
</dbReference>
<evidence type="ECO:0000313" key="11">
    <source>
        <dbReference type="Proteomes" id="UP000075885"/>
    </source>
</evidence>
<comment type="similarity">
    <text evidence="6">Belongs to the peptidase S1 family. CLIP subfamily.</text>
</comment>
<dbReference type="PROSITE" id="PS50240">
    <property type="entry name" value="TRYPSIN_DOM"/>
    <property type="match status" value="1"/>
</dbReference>
<dbReference type="GO" id="GO:0004252">
    <property type="term" value="F:serine-type endopeptidase activity"/>
    <property type="evidence" value="ECO:0007669"/>
    <property type="project" value="InterPro"/>
</dbReference>
<reference evidence="11" key="1">
    <citation type="submission" date="2013-03" db="EMBL/GenBank/DDBJ databases">
        <title>The Genome Sequence of Anopheles epiroticus epiroticus2.</title>
        <authorList>
            <consortium name="The Broad Institute Genomics Platform"/>
            <person name="Neafsey D.E."/>
            <person name="Howell P."/>
            <person name="Walker B."/>
            <person name="Young S.K."/>
            <person name="Zeng Q."/>
            <person name="Gargeya S."/>
            <person name="Fitzgerald M."/>
            <person name="Haas B."/>
            <person name="Abouelleil A."/>
            <person name="Allen A.W."/>
            <person name="Alvarado L."/>
            <person name="Arachchi H.M."/>
            <person name="Berlin A.M."/>
            <person name="Chapman S.B."/>
            <person name="Gainer-Dewar J."/>
            <person name="Goldberg J."/>
            <person name="Griggs A."/>
            <person name="Gujja S."/>
            <person name="Hansen M."/>
            <person name="Howarth C."/>
            <person name="Imamovic A."/>
            <person name="Ireland A."/>
            <person name="Larimer J."/>
            <person name="McCowan C."/>
            <person name="Murphy C."/>
            <person name="Pearson M."/>
            <person name="Poon T.W."/>
            <person name="Priest M."/>
            <person name="Roberts A."/>
            <person name="Saif S."/>
            <person name="Shea T."/>
            <person name="Sisk P."/>
            <person name="Sykes S."/>
            <person name="Wortman J."/>
            <person name="Nusbaum C."/>
            <person name="Birren B."/>
        </authorList>
    </citation>
    <scope>NUCLEOTIDE SEQUENCE [LARGE SCALE GENOMIC DNA]</scope>
    <source>
        <strain evidence="11">Epiroticus2</strain>
    </source>
</reference>
<dbReference type="PANTHER" id="PTHR24276">
    <property type="entry name" value="POLYSERASE-RELATED"/>
    <property type="match status" value="1"/>
</dbReference>
<dbReference type="SMART" id="SM00020">
    <property type="entry name" value="Tryp_SPc"/>
    <property type="match status" value="1"/>
</dbReference>
<dbReference type="InterPro" id="IPR001314">
    <property type="entry name" value="Peptidase_S1A"/>
</dbReference>
<keyword evidence="4" id="KW-0720">Serine protease</keyword>
<keyword evidence="2" id="KW-0222">Digestion</keyword>
<dbReference type="GO" id="GO:0007586">
    <property type="term" value="P:digestion"/>
    <property type="evidence" value="ECO:0007669"/>
    <property type="project" value="UniProtKB-KW"/>
</dbReference>
<evidence type="ECO:0000256" key="7">
    <source>
        <dbReference type="SAM" id="MobiDB-lite"/>
    </source>
</evidence>
<dbReference type="PROSITE" id="PS00135">
    <property type="entry name" value="TRYPSIN_SER"/>
    <property type="match status" value="1"/>
</dbReference>
<evidence type="ECO:0000256" key="3">
    <source>
        <dbReference type="ARBA" id="ARBA00022801"/>
    </source>
</evidence>
<keyword evidence="1" id="KW-0645">Protease</keyword>
<dbReference type="STRING" id="199890.A0A182PN66"/>
<dbReference type="InterPro" id="IPR033116">
    <property type="entry name" value="TRYPSIN_SER"/>
</dbReference>
<dbReference type="InterPro" id="IPR009003">
    <property type="entry name" value="Peptidase_S1_PA"/>
</dbReference>
<reference evidence="10" key="2">
    <citation type="submission" date="2020-05" db="UniProtKB">
        <authorList>
            <consortium name="EnsemblMetazoa"/>
        </authorList>
    </citation>
    <scope>IDENTIFICATION</scope>
    <source>
        <strain evidence="10">Epiroticus2</strain>
    </source>
</reference>
<evidence type="ECO:0000256" key="2">
    <source>
        <dbReference type="ARBA" id="ARBA00022757"/>
    </source>
</evidence>
<accession>A0A182PN66</accession>